<keyword evidence="3" id="KW-1185">Reference proteome</keyword>
<proteinExistence type="predicted"/>
<evidence type="ECO:0000313" key="2">
    <source>
        <dbReference type="EMBL" id="KAK8959115.1"/>
    </source>
</evidence>
<comment type="caution">
    <text evidence="2">The sequence shown here is derived from an EMBL/GenBank/DDBJ whole genome shotgun (WGS) entry which is preliminary data.</text>
</comment>
<reference evidence="2 3" key="1">
    <citation type="journal article" date="2022" name="Nat. Plants">
        <title>Genomes of leafy and leafless Platanthera orchids illuminate the evolution of mycoheterotrophy.</title>
        <authorList>
            <person name="Li M.H."/>
            <person name="Liu K.W."/>
            <person name="Li Z."/>
            <person name="Lu H.C."/>
            <person name="Ye Q.L."/>
            <person name="Zhang D."/>
            <person name="Wang J.Y."/>
            <person name="Li Y.F."/>
            <person name="Zhong Z.M."/>
            <person name="Liu X."/>
            <person name="Yu X."/>
            <person name="Liu D.K."/>
            <person name="Tu X.D."/>
            <person name="Liu B."/>
            <person name="Hao Y."/>
            <person name="Liao X.Y."/>
            <person name="Jiang Y.T."/>
            <person name="Sun W.H."/>
            <person name="Chen J."/>
            <person name="Chen Y.Q."/>
            <person name="Ai Y."/>
            <person name="Zhai J.W."/>
            <person name="Wu S.S."/>
            <person name="Zhou Z."/>
            <person name="Hsiao Y.Y."/>
            <person name="Wu W.L."/>
            <person name="Chen Y.Y."/>
            <person name="Lin Y.F."/>
            <person name="Hsu J.L."/>
            <person name="Li C.Y."/>
            <person name="Wang Z.W."/>
            <person name="Zhao X."/>
            <person name="Zhong W.Y."/>
            <person name="Ma X.K."/>
            <person name="Ma L."/>
            <person name="Huang J."/>
            <person name="Chen G.Z."/>
            <person name="Huang M.Z."/>
            <person name="Huang L."/>
            <person name="Peng D.H."/>
            <person name="Luo Y.B."/>
            <person name="Zou S.Q."/>
            <person name="Chen S.P."/>
            <person name="Lan S."/>
            <person name="Tsai W.C."/>
            <person name="Van de Peer Y."/>
            <person name="Liu Z.J."/>
        </authorList>
    </citation>
    <scope>NUCLEOTIDE SEQUENCE [LARGE SCALE GENOMIC DNA]</scope>
    <source>
        <strain evidence="2">Lor288</strain>
    </source>
</reference>
<evidence type="ECO:0000313" key="3">
    <source>
        <dbReference type="Proteomes" id="UP001412067"/>
    </source>
</evidence>
<dbReference type="EMBL" id="JBBWWR010000012">
    <property type="protein sequence ID" value="KAK8959115.1"/>
    <property type="molecule type" value="Genomic_DNA"/>
</dbReference>
<sequence>MCRVLEFLFQEAKEEEEEIVRLRKNKDGDDSDLDDLKEDTDEEIESNCEFMPIEHPIEPLEEDMPAECPNSMPDSSFQSVREINMMISYYS</sequence>
<organism evidence="2 3">
    <name type="scientific">Platanthera guangdongensis</name>
    <dbReference type="NCBI Taxonomy" id="2320717"/>
    <lineage>
        <taxon>Eukaryota</taxon>
        <taxon>Viridiplantae</taxon>
        <taxon>Streptophyta</taxon>
        <taxon>Embryophyta</taxon>
        <taxon>Tracheophyta</taxon>
        <taxon>Spermatophyta</taxon>
        <taxon>Magnoliopsida</taxon>
        <taxon>Liliopsida</taxon>
        <taxon>Asparagales</taxon>
        <taxon>Orchidaceae</taxon>
        <taxon>Orchidoideae</taxon>
        <taxon>Orchideae</taxon>
        <taxon>Orchidinae</taxon>
        <taxon>Platanthera</taxon>
    </lineage>
</organism>
<evidence type="ECO:0000256" key="1">
    <source>
        <dbReference type="SAM" id="MobiDB-lite"/>
    </source>
</evidence>
<feature type="compositionally biased region" description="Acidic residues" evidence="1">
    <location>
        <begin position="29"/>
        <end position="44"/>
    </location>
</feature>
<name>A0ABR2M5K8_9ASPA</name>
<accession>A0ABR2M5K8</accession>
<feature type="region of interest" description="Disordered" evidence="1">
    <location>
        <begin position="23"/>
        <end position="44"/>
    </location>
</feature>
<gene>
    <name evidence="2" type="ORF">KSP40_PGU003579</name>
</gene>
<protein>
    <submittedName>
        <fullName evidence="2">Uncharacterized protein</fullName>
    </submittedName>
</protein>
<dbReference type="Proteomes" id="UP001412067">
    <property type="component" value="Unassembled WGS sequence"/>
</dbReference>